<feature type="domain" description="Major facilitator superfamily (MFS) profile" evidence="9">
    <location>
        <begin position="64"/>
        <end position="512"/>
    </location>
</feature>
<dbReference type="NCBIfam" id="TIGR00879">
    <property type="entry name" value="SP"/>
    <property type="match status" value="1"/>
</dbReference>
<feature type="transmembrane region" description="Helical" evidence="8">
    <location>
        <begin position="162"/>
        <end position="181"/>
    </location>
</feature>
<sequence length="555" mass="60892">MAQIKIDSTPPVENKTVLVAEGTGKTAENTGSRTKTVHNAELFAALQESEIPRWSKRSLHIYFCIFISFLCSCANGYDGSLLSSILAMKHFQQTFGTKLTGQKVSVISSLYNVGSIVATPFAALTSDRFGRRVGMFSGATLIIIGSVIGATASTVAQLTVGRFILGAGIQFMTVAAPAYAIEITPPHWRGRAVGFYNCGWFGGSIPAAAVTFGCQYINSNYSWKVPIILQCVASVVVIMSVWFIPESPRYLMSKNRDEEAIRFLTDYHGNGNPESRLVLLEVEEIRENIRQDLVDKAKPWWDYRPLLIPHNGRWRTAQVVMMGVFGQFSGNGLGYYNTEIFSIIGVKTTAAQLGYQILYQALGAIGALTAVRFTDRMPRRAVLVYGTAAFTVLLAINAGLTNAIANDQAAHGGEITNQGYARGALAFYFLFQVVYSFSYTPLQGVIPAESLDTTLRAKGLAVYGLATGLVGFINTYAGPIGLENIGFKYIYIFVGWDVVECILWYFFGVESQGRTLEQLEWVYNQPNPVKASQHVDKVILQADGKVSEKVVEYKA</sequence>
<feature type="transmembrane region" description="Helical" evidence="8">
    <location>
        <begin position="136"/>
        <end position="156"/>
    </location>
</feature>
<evidence type="ECO:0000313" key="10">
    <source>
        <dbReference type="EMBL" id="KAH6869335.1"/>
    </source>
</evidence>
<feature type="transmembrane region" description="Helical" evidence="8">
    <location>
        <begin position="104"/>
        <end position="124"/>
    </location>
</feature>
<protein>
    <submittedName>
        <fullName evidence="10">Lactose permease</fullName>
    </submittedName>
</protein>
<dbReference type="InterPro" id="IPR050360">
    <property type="entry name" value="MFS_Sugar_Transporters"/>
</dbReference>
<keyword evidence="6 8" id="KW-0472">Membrane</keyword>
<evidence type="ECO:0000256" key="4">
    <source>
        <dbReference type="ARBA" id="ARBA00022692"/>
    </source>
</evidence>
<comment type="similarity">
    <text evidence="2 7">Belongs to the major facilitator superfamily. Sugar transporter (TC 2.A.1.1) family.</text>
</comment>
<organism evidence="10 11">
    <name type="scientific">Thelonectria olida</name>
    <dbReference type="NCBI Taxonomy" id="1576542"/>
    <lineage>
        <taxon>Eukaryota</taxon>
        <taxon>Fungi</taxon>
        <taxon>Dikarya</taxon>
        <taxon>Ascomycota</taxon>
        <taxon>Pezizomycotina</taxon>
        <taxon>Sordariomycetes</taxon>
        <taxon>Hypocreomycetidae</taxon>
        <taxon>Hypocreales</taxon>
        <taxon>Nectriaceae</taxon>
        <taxon>Thelonectria</taxon>
    </lineage>
</organism>
<feature type="transmembrane region" description="Helical" evidence="8">
    <location>
        <begin position="489"/>
        <end position="507"/>
    </location>
</feature>
<keyword evidence="11" id="KW-1185">Reference proteome</keyword>
<evidence type="ECO:0000256" key="1">
    <source>
        <dbReference type="ARBA" id="ARBA00004141"/>
    </source>
</evidence>
<accession>A0A9P9AJN6</accession>
<dbReference type="PANTHER" id="PTHR48022:SF36">
    <property type="entry name" value="LACTOSE PERMEASE, PUTATIVE (AFU_ORTHOLOGUE AFUA_1G17310)-RELATED"/>
    <property type="match status" value="1"/>
</dbReference>
<dbReference type="PROSITE" id="PS00216">
    <property type="entry name" value="SUGAR_TRANSPORT_1"/>
    <property type="match status" value="1"/>
</dbReference>
<evidence type="ECO:0000256" key="3">
    <source>
        <dbReference type="ARBA" id="ARBA00022448"/>
    </source>
</evidence>
<evidence type="ECO:0000256" key="6">
    <source>
        <dbReference type="ARBA" id="ARBA00023136"/>
    </source>
</evidence>
<feature type="transmembrane region" description="Helical" evidence="8">
    <location>
        <begin position="382"/>
        <end position="400"/>
    </location>
</feature>
<evidence type="ECO:0000256" key="2">
    <source>
        <dbReference type="ARBA" id="ARBA00010992"/>
    </source>
</evidence>
<evidence type="ECO:0000259" key="9">
    <source>
        <dbReference type="PROSITE" id="PS50850"/>
    </source>
</evidence>
<keyword evidence="3 7" id="KW-0813">Transport</keyword>
<dbReference type="SUPFAM" id="SSF103473">
    <property type="entry name" value="MFS general substrate transporter"/>
    <property type="match status" value="1"/>
</dbReference>
<comment type="caution">
    <text evidence="10">The sequence shown here is derived from an EMBL/GenBank/DDBJ whole genome shotgun (WGS) entry which is preliminary data.</text>
</comment>
<feature type="transmembrane region" description="Helical" evidence="8">
    <location>
        <begin position="420"/>
        <end position="439"/>
    </location>
</feature>
<feature type="transmembrane region" description="Helical" evidence="8">
    <location>
        <begin position="193"/>
        <end position="213"/>
    </location>
</feature>
<dbReference type="GO" id="GO:0016020">
    <property type="term" value="C:membrane"/>
    <property type="evidence" value="ECO:0007669"/>
    <property type="project" value="UniProtKB-SubCell"/>
</dbReference>
<dbReference type="AlphaFoldDB" id="A0A9P9AJN6"/>
<evidence type="ECO:0000256" key="8">
    <source>
        <dbReference type="SAM" id="Phobius"/>
    </source>
</evidence>
<proteinExistence type="inferred from homology"/>
<keyword evidence="4 8" id="KW-0812">Transmembrane</keyword>
<evidence type="ECO:0000256" key="5">
    <source>
        <dbReference type="ARBA" id="ARBA00022989"/>
    </source>
</evidence>
<gene>
    <name evidence="10" type="ORF">B0T10DRAFT_523834</name>
</gene>
<dbReference type="InterPro" id="IPR005828">
    <property type="entry name" value="MFS_sugar_transport-like"/>
</dbReference>
<feature type="transmembrane region" description="Helical" evidence="8">
    <location>
        <begin position="225"/>
        <end position="244"/>
    </location>
</feature>
<dbReference type="InterPro" id="IPR020846">
    <property type="entry name" value="MFS_dom"/>
</dbReference>
<evidence type="ECO:0000256" key="7">
    <source>
        <dbReference type="RuleBase" id="RU003346"/>
    </source>
</evidence>
<dbReference type="InterPro" id="IPR003663">
    <property type="entry name" value="Sugar/inositol_transpt"/>
</dbReference>
<dbReference type="OrthoDB" id="6133115at2759"/>
<dbReference type="Pfam" id="PF00083">
    <property type="entry name" value="Sugar_tr"/>
    <property type="match status" value="1"/>
</dbReference>
<feature type="transmembrane region" description="Helical" evidence="8">
    <location>
        <begin position="460"/>
        <end position="477"/>
    </location>
</feature>
<evidence type="ECO:0000313" key="11">
    <source>
        <dbReference type="Proteomes" id="UP000777438"/>
    </source>
</evidence>
<comment type="subcellular location">
    <subcellularLocation>
        <location evidence="1">Membrane</location>
        <topology evidence="1">Multi-pass membrane protein</topology>
    </subcellularLocation>
</comment>
<feature type="transmembrane region" description="Helical" evidence="8">
    <location>
        <begin position="59"/>
        <end position="77"/>
    </location>
</feature>
<name>A0A9P9AJN6_9HYPO</name>
<dbReference type="InterPro" id="IPR005829">
    <property type="entry name" value="Sugar_transporter_CS"/>
</dbReference>
<dbReference type="Proteomes" id="UP000777438">
    <property type="component" value="Unassembled WGS sequence"/>
</dbReference>
<keyword evidence="5 8" id="KW-1133">Transmembrane helix</keyword>
<dbReference type="Gene3D" id="1.20.1250.20">
    <property type="entry name" value="MFS general substrate transporter like domains"/>
    <property type="match status" value="1"/>
</dbReference>
<dbReference type="GO" id="GO:0005351">
    <property type="term" value="F:carbohydrate:proton symporter activity"/>
    <property type="evidence" value="ECO:0007669"/>
    <property type="project" value="TreeGrafter"/>
</dbReference>
<dbReference type="EMBL" id="JAGPYM010000074">
    <property type="protein sequence ID" value="KAH6869335.1"/>
    <property type="molecule type" value="Genomic_DNA"/>
</dbReference>
<reference evidence="10 11" key="1">
    <citation type="journal article" date="2021" name="Nat. Commun.">
        <title>Genetic determinants of endophytism in the Arabidopsis root mycobiome.</title>
        <authorList>
            <person name="Mesny F."/>
            <person name="Miyauchi S."/>
            <person name="Thiergart T."/>
            <person name="Pickel B."/>
            <person name="Atanasova L."/>
            <person name="Karlsson M."/>
            <person name="Huettel B."/>
            <person name="Barry K.W."/>
            <person name="Haridas S."/>
            <person name="Chen C."/>
            <person name="Bauer D."/>
            <person name="Andreopoulos W."/>
            <person name="Pangilinan J."/>
            <person name="LaButti K."/>
            <person name="Riley R."/>
            <person name="Lipzen A."/>
            <person name="Clum A."/>
            <person name="Drula E."/>
            <person name="Henrissat B."/>
            <person name="Kohler A."/>
            <person name="Grigoriev I.V."/>
            <person name="Martin F.M."/>
            <person name="Hacquard S."/>
        </authorList>
    </citation>
    <scope>NUCLEOTIDE SEQUENCE [LARGE SCALE GENOMIC DNA]</scope>
    <source>
        <strain evidence="10 11">MPI-CAGE-CH-0241</strain>
    </source>
</reference>
<dbReference type="FunFam" id="1.20.1250.20:FF:000217">
    <property type="entry name" value="MFS lactose permease, putative"/>
    <property type="match status" value="1"/>
</dbReference>
<dbReference type="PROSITE" id="PS50850">
    <property type="entry name" value="MFS"/>
    <property type="match status" value="1"/>
</dbReference>
<dbReference type="PANTHER" id="PTHR48022">
    <property type="entry name" value="PLASTIDIC GLUCOSE TRANSPORTER 4"/>
    <property type="match status" value="1"/>
</dbReference>
<dbReference type="InterPro" id="IPR036259">
    <property type="entry name" value="MFS_trans_sf"/>
</dbReference>